<sequence length="505" mass="55570">MSLGDLPSLPAKPRLTTGTCLVERGCGDYLPLLIDSQSAQDEPKFKSFSVKEQADISRLPQSLEEQKRRVAKAEGVIGPVSPLVCADKDNDKEENEEGEGGFGEFTRRDSYKRTTAIADKENLITQKPELGESDSEPLHERSKDMVHSTKDDLCVSSLDHSSKYWRGQVTILESHELGILPQEFQVKVNPRQDHTNLDTTMNASPITRAILRRENSLVLESLKQGENPNLVCSKTGQSYLHIISWHATNDKETAWVPMVYQLSNAGADLNHCDKSGCTAARIAVRRKLTQVLAAMLKCGAELGAVELEEAESVKSVARTEMLEVVRRFTPGYWEAVLDPNSFKVSRLVKAWARINISRHGKTLIEFAKQNARDMGSVQLLLQHEASNELAHAVMAGDCDRARVLLCDGGADLCTADFSVRTATQNTVIPLSLTGAAEKYGHHKVLKLLQAKGAPITRSPPSSYSPAREAKETWHQCDGSIKEDPFIPVHQGRGVEAPTSALCAIL</sequence>
<comment type="caution">
    <text evidence="2">The sequence shown here is derived from an EMBL/GenBank/DDBJ whole genome shotgun (WGS) entry which is preliminary data.</text>
</comment>
<dbReference type="Proteomes" id="UP000735302">
    <property type="component" value="Unassembled WGS sequence"/>
</dbReference>
<evidence type="ECO:0000313" key="2">
    <source>
        <dbReference type="EMBL" id="GFN84671.1"/>
    </source>
</evidence>
<organism evidence="2 3">
    <name type="scientific">Plakobranchus ocellatus</name>
    <dbReference type="NCBI Taxonomy" id="259542"/>
    <lineage>
        <taxon>Eukaryota</taxon>
        <taxon>Metazoa</taxon>
        <taxon>Spiralia</taxon>
        <taxon>Lophotrochozoa</taxon>
        <taxon>Mollusca</taxon>
        <taxon>Gastropoda</taxon>
        <taxon>Heterobranchia</taxon>
        <taxon>Euthyneura</taxon>
        <taxon>Panpulmonata</taxon>
        <taxon>Sacoglossa</taxon>
        <taxon>Placobranchoidea</taxon>
        <taxon>Plakobranchidae</taxon>
        <taxon>Plakobranchus</taxon>
    </lineage>
</organism>
<dbReference type="Gene3D" id="1.25.40.20">
    <property type="entry name" value="Ankyrin repeat-containing domain"/>
    <property type="match status" value="2"/>
</dbReference>
<dbReference type="SUPFAM" id="SSF48403">
    <property type="entry name" value="Ankyrin repeat"/>
    <property type="match status" value="1"/>
</dbReference>
<protein>
    <submittedName>
        <fullName evidence="2">Ankyrin-1-like</fullName>
    </submittedName>
</protein>
<feature type="compositionally biased region" description="Basic and acidic residues" evidence="1">
    <location>
        <begin position="136"/>
        <end position="146"/>
    </location>
</feature>
<proteinExistence type="predicted"/>
<feature type="region of interest" description="Disordered" evidence="1">
    <location>
        <begin position="84"/>
        <end position="107"/>
    </location>
</feature>
<evidence type="ECO:0000313" key="3">
    <source>
        <dbReference type="Proteomes" id="UP000735302"/>
    </source>
</evidence>
<accession>A0AAV3YQE0</accession>
<keyword evidence="3" id="KW-1185">Reference proteome</keyword>
<reference evidence="2 3" key="1">
    <citation type="journal article" date="2021" name="Elife">
        <title>Chloroplast acquisition without the gene transfer in kleptoplastic sea slugs, Plakobranchus ocellatus.</title>
        <authorList>
            <person name="Maeda T."/>
            <person name="Takahashi S."/>
            <person name="Yoshida T."/>
            <person name="Shimamura S."/>
            <person name="Takaki Y."/>
            <person name="Nagai Y."/>
            <person name="Toyoda A."/>
            <person name="Suzuki Y."/>
            <person name="Arimoto A."/>
            <person name="Ishii H."/>
            <person name="Satoh N."/>
            <person name="Nishiyama T."/>
            <person name="Hasebe M."/>
            <person name="Maruyama T."/>
            <person name="Minagawa J."/>
            <person name="Obokata J."/>
            <person name="Shigenobu S."/>
        </authorList>
    </citation>
    <scope>NUCLEOTIDE SEQUENCE [LARGE SCALE GENOMIC DNA]</scope>
</reference>
<dbReference type="InterPro" id="IPR036770">
    <property type="entry name" value="Ankyrin_rpt-contain_sf"/>
</dbReference>
<name>A0AAV3YQE0_9GAST</name>
<dbReference type="EMBL" id="BLXT01001321">
    <property type="protein sequence ID" value="GFN84671.1"/>
    <property type="molecule type" value="Genomic_DNA"/>
</dbReference>
<feature type="region of interest" description="Disordered" evidence="1">
    <location>
        <begin position="120"/>
        <end position="146"/>
    </location>
</feature>
<gene>
    <name evidence="2" type="ORF">PoB_001117700</name>
</gene>
<evidence type="ECO:0000256" key="1">
    <source>
        <dbReference type="SAM" id="MobiDB-lite"/>
    </source>
</evidence>
<dbReference type="AlphaFoldDB" id="A0AAV3YQE0"/>